<dbReference type="GO" id="GO:0016746">
    <property type="term" value="F:acyltransferase activity"/>
    <property type="evidence" value="ECO:0007669"/>
    <property type="project" value="UniProtKB-KW"/>
</dbReference>
<dbReference type="PANTHER" id="PTHR36449:SF1">
    <property type="entry name" value="ACETYLTRANSFERASE"/>
    <property type="match status" value="1"/>
</dbReference>
<evidence type="ECO:0000256" key="2">
    <source>
        <dbReference type="ARBA" id="ARBA00023315"/>
    </source>
</evidence>
<organism evidence="3 4">
    <name type="scientific">Aliarcobacter cryaerophilus</name>
    <dbReference type="NCBI Taxonomy" id="28198"/>
    <lineage>
        <taxon>Bacteria</taxon>
        <taxon>Pseudomonadati</taxon>
        <taxon>Campylobacterota</taxon>
        <taxon>Epsilonproteobacteria</taxon>
        <taxon>Campylobacterales</taxon>
        <taxon>Arcobacteraceae</taxon>
        <taxon>Aliarcobacter</taxon>
    </lineage>
</organism>
<reference evidence="3 4" key="1">
    <citation type="submission" date="2017-09" db="EMBL/GenBank/DDBJ databases">
        <title>Reassesment of A. cryaerophilus.</title>
        <authorList>
            <person name="Perez-Cataluna A."/>
            <person name="Collado L."/>
            <person name="Salgado O."/>
            <person name="Lefinanco V."/>
            <person name="Figueras M.J."/>
        </authorList>
    </citation>
    <scope>NUCLEOTIDE SEQUENCE [LARGE SCALE GENOMIC DNA]</scope>
    <source>
        <strain evidence="3 4">LMG 10210</strain>
    </source>
</reference>
<keyword evidence="2" id="KW-0012">Acyltransferase</keyword>
<evidence type="ECO:0008006" key="5">
    <source>
        <dbReference type="Google" id="ProtNLM"/>
    </source>
</evidence>
<gene>
    <name evidence="3" type="ORF">CJ673_11330</name>
</gene>
<dbReference type="Gene3D" id="3.40.630.30">
    <property type="match status" value="1"/>
</dbReference>
<dbReference type="RefSeq" id="WP_105916259.1">
    <property type="nucleotide sequence ID" value="NZ_NXGE01000021.1"/>
</dbReference>
<dbReference type="EMBL" id="NXGE01000021">
    <property type="protein sequence ID" value="PRM91729.1"/>
    <property type="molecule type" value="Genomic_DNA"/>
</dbReference>
<evidence type="ECO:0000256" key="1">
    <source>
        <dbReference type="ARBA" id="ARBA00022679"/>
    </source>
</evidence>
<evidence type="ECO:0000313" key="4">
    <source>
        <dbReference type="Proteomes" id="UP000238281"/>
    </source>
</evidence>
<comment type="caution">
    <text evidence="3">The sequence shown here is derived from an EMBL/GenBank/DDBJ whole genome shotgun (WGS) entry which is preliminary data.</text>
</comment>
<sequence>MQRSEFDSSFSLYKLSELIEQFPSKRKLKEFLQTFPCSINPDLEDFLHNKAVTFEKHLRSRTYIYIDNQTKKVAAYFTIAISTLHTEGISSEVIKMLDGYQDDTTSIPCFLIGQLGKSNEYQYKKIGEYILEDAIEIIDTLHNAVGGRFILLDAINIPAVVTFYQNSLFFPIETSDDAMSIKMIRPYFEEIE</sequence>
<protein>
    <recommendedName>
        <fullName evidence="5">GNAT family N-acetyltransferase</fullName>
    </recommendedName>
</protein>
<name>A0A2S9SYY1_9BACT</name>
<dbReference type="Proteomes" id="UP000238281">
    <property type="component" value="Unassembled WGS sequence"/>
</dbReference>
<keyword evidence="1" id="KW-0808">Transferase</keyword>
<accession>A0A2S9SYY1</accession>
<dbReference type="AlphaFoldDB" id="A0A2S9SYY1"/>
<evidence type="ECO:0000313" key="3">
    <source>
        <dbReference type="EMBL" id="PRM91729.1"/>
    </source>
</evidence>
<dbReference type="PANTHER" id="PTHR36449">
    <property type="entry name" value="ACETYLTRANSFERASE-RELATED"/>
    <property type="match status" value="1"/>
</dbReference>
<proteinExistence type="predicted"/>